<dbReference type="EMBL" id="JAGGLB010000011">
    <property type="protein sequence ID" value="MBP1991960.1"/>
    <property type="molecule type" value="Genomic_DNA"/>
</dbReference>
<dbReference type="InterPro" id="IPR003346">
    <property type="entry name" value="Transposase_20"/>
</dbReference>
<reference evidence="3 4" key="1">
    <citation type="submission" date="2021-03" db="EMBL/GenBank/DDBJ databases">
        <title>Genomic Encyclopedia of Type Strains, Phase IV (KMG-IV): sequencing the most valuable type-strain genomes for metagenomic binning, comparative biology and taxonomic classification.</title>
        <authorList>
            <person name="Goeker M."/>
        </authorList>
    </citation>
    <scope>NUCLEOTIDE SEQUENCE [LARGE SCALE GENOMIC DNA]</scope>
    <source>
        <strain evidence="3 4">DSM 26048</strain>
    </source>
</reference>
<keyword evidence="4" id="KW-1185">Reference proteome</keyword>
<evidence type="ECO:0000313" key="3">
    <source>
        <dbReference type="EMBL" id="MBP1991960.1"/>
    </source>
</evidence>
<dbReference type="InterPro" id="IPR047650">
    <property type="entry name" value="Transpos_IS110"/>
</dbReference>
<evidence type="ECO:0000259" key="2">
    <source>
        <dbReference type="Pfam" id="PF02371"/>
    </source>
</evidence>
<dbReference type="PANTHER" id="PTHR33055:SF13">
    <property type="entry name" value="TRANSPOSASE"/>
    <property type="match status" value="1"/>
</dbReference>
<sequence>MSQILVGIDVSLRSHHVQFMAGDGRALASFPISNDQTGADTLIKRLLDTSDKENSPQLRIGMEATSNLGWYLAHYLKDQLHGYEPEIESQIYVLNARKVARFKKGYDSLVKNDRIDAWVIADHLRFGRLPHEMKDDIQYEALQRLTRTRFFLMHNIARDKTRFLNQVFLKFSGMRMDNPFSNTFGATSLAVIQELEPEEIVAMSMEELIDFLKDKGKNRFENPEEIAEYLKKIARSSFRLDKAMADPVNISLAVTLSVIQHMESEVKKLDKEISRIMKAIPQTLTSVKGIGPVYAAGIIAEIGGIDRFDDHNDLAKYTGLVWNQHQSGEFQAEDTSRMRTGNKYLRYYLTQAADSVRKYDAEYGAFYQKKYDEVPKHKHKRALVLSARKLVRLVFMLLKTNTLYTPPERRSAGVK</sequence>
<feature type="domain" description="Transposase IS116/IS110/IS902 C-terminal" evidence="2">
    <location>
        <begin position="282"/>
        <end position="368"/>
    </location>
</feature>
<dbReference type="Pfam" id="PF02371">
    <property type="entry name" value="Transposase_20"/>
    <property type="match status" value="1"/>
</dbReference>
<dbReference type="Proteomes" id="UP001519287">
    <property type="component" value="Unassembled WGS sequence"/>
</dbReference>
<name>A0ABS4IY08_9BACL</name>
<gene>
    <name evidence="3" type="ORF">J2Z66_003568</name>
</gene>
<accession>A0ABS4IY08</accession>
<protein>
    <submittedName>
        <fullName evidence="3">Transposase</fullName>
    </submittedName>
</protein>
<dbReference type="Pfam" id="PF01548">
    <property type="entry name" value="DEDD_Tnp_IS110"/>
    <property type="match status" value="1"/>
</dbReference>
<dbReference type="PANTHER" id="PTHR33055">
    <property type="entry name" value="TRANSPOSASE FOR INSERTION SEQUENCE ELEMENT IS1111A"/>
    <property type="match status" value="1"/>
</dbReference>
<dbReference type="InterPro" id="IPR002525">
    <property type="entry name" value="Transp_IS110-like_N"/>
</dbReference>
<evidence type="ECO:0000313" key="4">
    <source>
        <dbReference type="Proteomes" id="UP001519287"/>
    </source>
</evidence>
<dbReference type="RefSeq" id="WP_209972681.1">
    <property type="nucleotide sequence ID" value="NZ_JAGGLB010000011.1"/>
</dbReference>
<dbReference type="NCBIfam" id="NF033542">
    <property type="entry name" value="transpos_IS110"/>
    <property type="match status" value="1"/>
</dbReference>
<comment type="caution">
    <text evidence="3">The sequence shown here is derived from an EMBL/GenBank/DDBJ whole genome shotgun (WGS) entry which is preliminary data.</text>
</comment>
<evidence type="ECO:0000259" key="1">
    <source>
        <dbReference type="Pfam" id="PF01548"/>
    </source>
</evidence>
<feature type="domain" description="Transposase IS110-like N-terminal" evidence="1">
    <location>
        <begin position="6"/>
        <end position="165"/>
    </location>
</feature>
<proteinExistence type="predicted"/>
<organism evidence="3 4">
    <name type="scientific">Paenibacillus eucommiae</name>
    <dbReference type="NCBI Taxonomy" id="1355755"/>
    <lineage>
        <taxon>Bacteria</taxon>
        <taxon>Bacillati</taxon>
        <taxon>Bacillota</taxon>
        <taxon>Bacilli</taxon>
        <taxon>Bacillales</taxon>
        <taxon>Paenibacillaceae</taxon>
        <taxon>Paenibacillus</taxon>
    </lineage>
</organism>